<dbReference type="AlphaFoldDB" id="A0A544V122"/>
<dbReference type="InterPro" id="IPR051685">
    <property type="entry name" value="Ycf3/AcsC/BcsC/TPR_MFPF"/>
</dbReference>
<keyword evidence="4" id="KW-0812">Transmembrane</keyword>
<keyword evidence="1" id="KW-0677">Repeat</keyword>
<dbReference type="InterPro" id="IPR011990">
    <property type="entry name" value="TPR-like_helical_dom_sf"/>
</dbReference>
<dbReference type="SMART" id="SM00028">
    <property type="entry name" value="TPR"/>
    <property type="match status" value="4"/>
</dbReference>
<evidence type="ECO:0000256" key="4">
    <source>
        <dbReference type="SAM" id="Phobius"/>
    </source>
</evidence>
<reference evidence="5 6" key="1">
    <citation type="submission" date="2018-03" db="EMBL/GenBank/DDBJ databases">
        <title>Aerobic endospore-forming bacteria genome sequencing and assembly.</title>
        <authorList>
            <person name="Cavalcante D.A."/>
            <person name="Driks A."/>
            <person name="Putonti C."/>
            <person name="De-Souza M.T."/>
        </authorList>
    </citation>
    <scope>NUCLEOTIDE SEQUENCE [LARGE SCALE GENOMIC DNA]</scope>
    <source>
        <strain evidence="5 6">SDF0037</strain>
    </source>
</reference>
<dbReference type="PANTHER" id="PTHR44943:SF8">
    <property type="entry name" value="TPR REPEAT-CONTAINING PROTEIN MJ0263"/>
    <property type="match status" value="1"/>
</dbReference>
<evidence type="ECO:0000313" key="6">
    <source>
        <dbReference type="Proteomes" id="UP000317944"/>
    </source>
</evidence>
<dbReference type="Proteomes" id="UP000317944">
    <property type="component" value="Unassembled WGS sequence"/>
</dbReference>
<protein>
    <submittedName>
        <fullName evidence="5">Tetratricopeptide repeat protein</fullName>
    </submittedName>
</protein>
<dbReference type="Pfam" id="PF13181">
    <property type="entry name" value="TPR_8"/>
    <property type="match status" value="1"/>
</dbReference>
<name>A0A544V122_LYSSH</name>
<keyword evidence="4" id="KW-0472">Membrane</keyword>
<dbReference type="RefSeq" id="WP_142507199.1">
    <property type="nucleotide sequence ID" value="NZ_SADV01000001.1"/>
</dbReference>
<sequence length="300" mass="34999">MSEFEEYDEYEEPSFEVIEHYFNIGKYPQVIELINEELHDNSENSRLWYMLAYSNYAINEFGEAEEQFHEAMRLGFDEEIIFYFLGHLYMETERWQEAEEAFLESLRLNPNNAETHAGYAVLMKQTGYRNKSKLLINKALELDPDNSYVLRRNFILQGVHGSKEQQILALEQYMNSADSEVAKLLHLGINASFRNNEKEAKEYYRQAFLLNPEDQTLLALLEEMEITTHPLLAPNRFIERLGGPSIIWLVGIGLTFLLLALGFDSIAMLFLKCYVILALYTWISVPLAKGLRKVRGYRYG</sequence>
<evidence type="ECO:0000313" key="5">
    <source>
        <dbReference type="EMBL" id="TQR39795.1"/>
    </source>
</evidence>
<dbReference type="EMBL" id="SADV01000001">
    <property type="protein sequence ID" value="TQR39795.1"/>
    <property type="molecule type" value="Genomic_DNA"/>
</dbReference>
<evidence type="ECO:0000256" key="3">
    <source>
        <dbReference type="PROSITE-ProRule" id="PRU00339"/>
    </source>
</evidence>
<feature type="repeat" description="TPR" evidence="3">
    <location>
        <begin position="181"/>
        <end position="214"/>
    </location>
</feature>
<dbReference type="PROSITE" id="PS50005">
    <property type="entry name" value="TPR"/>
    <property type="match status" value="2"/>
</dbReference>
<evidence type="ECO:0000256" key="1">
    <source>
        <dbReference type="ARBA" id="ARBA00022737"/>
    </source>
</evidence>
<dbReference type="OrthoDB" id="2465982at2"/>
<keyword evidence="2 3" id="KW-0802">TPR repeat</keyword>
<dbReference type="PANTHER" id="PTHR44943">
    <property type="entry name" value="CELLULOSE SYNTHASE OPERON PROTEIN C"/>
    <property type="match status" value="1"/>
</dbReference>
<evidence type="ECO:0000256" key="2">
    <source>
        <dbReference type="ARBA" id="ARBA00022803"/>
    </source>
</evidence>
<proteinExistence type="predicted"/>
<dbReference type="Pfam" id="PF07719">
    <property type="entry name" value="TPR_2"/>
    <property type="match status" value="1"/>
</dbReference>
<organism evidence="5 6">
    <name type="scientific">Lysinibacillus sphaericus</name>
    <name type="common">Bacillus sphaericus</name>
    <dbReference type="NCBI Taxonomy" id="1421"/>
    <lineage>
        <taxon>Bacteria</taxon>
        <taxon>Bacillati</taxon>
        <taxon>Bacillota</taxon>
        <taxon>Bacilli</taxon>
        <taxon>Bacillales</taxon>
        <taxon>Bacillaceae</taxon>
        <taxon>Lysinibacillus</taxon>
    </lineage>
</organism>
<dbReference type="InterPro" id="IPR013105">
    <property type="entry name" value="TPR_2"/>
</dbReference>
<dbReference type="Gene3D" id="1.25.40.10">
    <property type="entry name" value="Tetratricopeptide repeat domain"/>
    <property type="match status" value="1"/>
</dbReference>
<dbReference type="SUPFAM" id="SSF48452">
    <property type="entry name" value="TPR-like"/>
    <property type="match status" value="1"/>
</dbReference>
<dbReference type="InterPro" id="IPR019734">
    <property type="entry name" value="TPR_rpt"/>
</dbReference>
<feature type="transmembrane region" description="Helical" evidence="4">
    <location>
        <begin position="246"/>
        <end position="263"/>
    </location>
</feature>
<feature type="transmembrane region" description="Helical" evidence="4">
    <location>
        <begin position="269"/>
        <end position="288"/>
    </location>
</feature>
<accession>A0A544V122</accession>
<keyword evidence="4" id="KW-1133">Transmembrane helix</keyword>
<comment type="caution">
    <text evidence="5">The sequence shown here is derived from an EMBL/GenBank/DDBJ whole genome shotgun (WGS) entry which is preliminary data.</text>
</comment>
<gene>
    <name evidence="5" type="ORF">C7Y47_01850</name>
</gene>
<feature type="repeat" description="TPR" evidence="3">
    <location>
        <begin position="79"/>
        <end position="112"/>
    </location>
</feature>